<evidence type="ECO:0000256" key="1">
    <source>
        <dbReference type="SAM" id="MobiDB-lite"/>
    </source>
</evidence>
<dbReference type="PANTHER" id="PTHR45086:SF1">
    <property type="entry name" value="WD REPEAT-CONTAINING PROTEIN PCN"/>
    <property type="match status" value="1"/>
</dbReference>
<feature type="region of interest" description="Disordered" evidence="1">
    <location>
        <begin position="1"/>
        <end position="29"/>
    </location>
</feature>
<proteinExistence type="predicted"/>
<evidence type="ECO:0000313" key="2">
    <source>
        <dbReference type="EMBL" id="CAD8772482.1"/>
    </source>
</evidence>
<dbReference type="InterPro" id="IPR044622">
    <property type="entry name" value="PCN"/>
</dbReference>
<name>A0A7S0V2K3_9CHLO</name>
<dbReference type="PANTHER" id="PTHR45086">
    <property type="entry name" value="WD REPEAT-CONTAINING PROTEIN PCN"/>
    <property type="match status" value="1"/>
</dbReference>
<feature type="region of interest" description="Disordered" evidence="1">
    <location>
        <begin position="182"/>
        <end position="213"/>
    </location>
</feature>
<organism evidence="2">
    <name type="scientific">Polytomella parva</name>
    <dbReference type="NCBI Taxonomy" id="51329"/>
    <lineage>
        <taxon>Eukaryota</taxon>
        <taxon>Viridiplantae</taxon>
        <taxon>Chlorophyta</taxon>
        <taxon>core chlorophytes</taxon>
        <taxon>Chlorophyceae</taxon>
        <taxon>CS clade</taxon>
        <taxon>Chlamydomonadales</taxon>
        <taxon>Chlamydomonadaceae</taxon>
        <taxon>Polytomella</taxon>
    </lineage>
</organism>
<sequence length="267" mass="29157">MTPLEIFPHHNHNVHNHNNGNNEGCYNPNRRSTGSGWRFRTNDGSMITAVAFSNVHSTPINNSNSNPMPNRNFNVISHHSGAPSDLEDPLLVAVTATSRLFMWSMRTGRQIQWARENEFALEKLMSKLPGVPQGLSFNPASSPQSRQLIIHSCSGLIHLDLARPLDLTLLMTSRAAAMAAGGHVPRDPFKRRRGAQKPAVDTAGAAGGADLAPRLESRGTNGRIILTTSPCVWLGHAAKDTLLLVEKPWEDVLASLPPPLLKHRYGA</sequence>
<dbReference type="GO" id="GO:0010073">
    <property type="term" value="P:meristem maintenance"/>
    <property type="evidence" value="ECO:0007669"/>
    <property type="project" value="InterPro"/>
</dbReference>
<dbReference type="GO" id="GO:0035266">
    <property type="term" value="P:meristem growth"/>
    <property type="evidence" value="ECO:0007669"/>
    <property type="project" value="InterPro"/>
</dbReference>
<dbReference type="AlphaFoldDB" id="A0A7S0V2K3"/>
<dbReference type="EMBL" id="HBFM01014235">
    <property type="protein sequence ID" value="CAD8772482.1"/>
    <property type="molecule type" value="Transcribed_RNA"/>
</dbReference>
<gene>
    <name evidence="2" type="ORF">PPAR00522_LOCUS8887</name>
</gene>
<protein>
    <submittedName>
        <fullName evidence="2">Uncharacterized protein</fullName>
    </submittedName>
</protein>
<accession>A0A7S0V2K3</accession>
<reference evidence="2" key="1">
    <citation type="submission" date="2021-01" db="EMBL/GenBank/DDBJ databases">
        <authorList>
            <person name="Corre E."/>
            <person name="Pelletier E."/>
            <person name="Niang G."/>
            <person name="Scheremetjew M."/>
            <person name="Finn R."/>
            <person name="Kale V."/>
            <person name="Holt S."/>
            <person name="Cochrane G."/>
            <person name="Meng A."/>
            <person name="Brown T."/>
            <person name="Cohen L."/>
        </authorList>
    </citation>
    <scope>NUCLEOTIDE SEQUENCE</scope>
    <source>
        <strain evidence="2">SAG 63-3</strain>
    </source>
</reference>